<evidence type="ECO:0000256" key="1">
    <source>
        <dbReference type="ARBA" id="ARBA00001966"/>
    </source>
</evidence>
<keyword evidence="5" id="KW-0408">Iron</keyword>
<dbReference type="EMBL" id="LACI01002428">
    <property type="protein sequence ID" value="KJU82079.1"/>
    <property type="molecule type" value="Genomic_DNA"/>
</dbReference>
<evidence type="ECO:0000256" key="4">
    <source>
        <dbReference type="ARBA" id="ARBA00022723"/>
    </source>
</evidence>
<accession>A0A0F3GJD8</accession>
<gene>
    <name evidence="9" type="ORF">MBAV_005734</name>
</gene>
<reference evidence="9 10" key="1">
    <citation type="submission" date="2015-02" db="EMBL/GenBank/DDBJ databases">
        <title>Single-cell genomics of uncultivated deep-branching MTB reveals a conserved set of magnetosome genes.</title>
        <authorList>
            <person name="Kolinko S."/>
            <person name="Richter M."/>
            <person name="Glockner F.O."/>
            <person name="Brachmann A."/>
            <person name="Schuler D."/>
        </authorList>
    </citation>
    <scope>NUCLEOTIDE SEQUENCE [LARGE SCALE GENOMIC DNA]</scope>
    <source>
        <strain evidence="9">TM-1</strain>
    </source>
</reference>
<keyword evidence="4" id="KW-0479">Metal-binding</keyword>
<sequence>MENKVKVNNVQQSIDTEEREALFNKRRAYGCESEYAENRKQWRENPENNTVAEYPLHVDIELSSICNLHCPMCYTITEDFRKRIKPGFIDFKLFKTIVDECAANDVYSIRLSLRGESTLHKLFVDCIRYAKESGIKEVSTLTNGKNFIDKSLTEQIIDAGIDWITVSIDGIESVYESIRWPIKFEDIKTAMGNLMDIRRDKIKPAIKIQGLWPAIKENPDKYIEIFTPLSDLLYTNPLIDYLHNDDIEEIEYIPEFTCYQPFQRLVINSNGKALMCANDQVDTEIIGDAYKMSIHEIWHGNKMENVRRNHITHMAIDKYRTCKMCQVPRAREYEKALITGKIIYIENYKGRAQNIGK</sequence>
<dbReference type="InterPro" id="IPR023885">
    <property type="entry name" value="4Fe4S-binding_SPASM_dom"/>
</dbReference>
<dbReference type="InterPro" id="IPR058240">
    <property type="entry name" value="rSAM_sf"/>
</dbReference>
<comment type="caution">
    <text evidence="9">The sequence shown here is derived from an EMBL/GenBank/DDBJ whole genome shotgun (WGS) entry which is preliminary data.</text>
</comment>
<dbReference type="Pfam" id="PF13186">
    <property type="entry name" value="SPASM"/>
    <property type="match status" value="1"/>
</dbReference>
<keyword evidence="3" id="KW-0949">S-adenosyl-L-methionine</keyword>
<dbReference type="InterPro" id="IPR007197">
    <property type="entry name" value="rSAM"/>
</dbReference>
<dbReference type="InterPro" id="IPR013785">
    <property type="entry name" value="Aldolase_TIM"/>
</dbReference>
<keyword evidence="2" id="KW-0004">4Fe-4S</keyword>
<dbReference type="GO" id="GO:0051536">
    <property type="term" value="F:iron-sulfur cluster binding"/>
    <property type="evidence" value="ECO:0007669"/>
    <property type="project" value="UniProtKB-KW"/>
</dbReference>
<dbReference type="InterPro" id="IPR050377">
    <property type="entry name" value="Radical_SAM_PqqE_MftC-like"/>
</dbReference>
<evidence type="ECO:0000313" key="9">
    <source>
        <dbReference type="EMBL" id="KJU82079.1"/>
    </source>
</evidence>
<dbReference type="SUPFAM" id="SSF102114">
    <property type="entry name" value="Radical SAM enzymes"/>
    <property type="match status" value="1"/>
</dbReference>
<keyword evidence="10" id="KW-1185">Reference proteome</keyword>
<evidence type="ECO:0000313" key="10">
    <source>
        <dbReference type="Proteomes" id="UP000033423"/>
    </source>
</evidence>
<dbReference type="GO" id="GO:0003824">
    <property type="term" value="F:catalytic activity"/>
    <property type="evidence" value="ECO:0007669"/>
    <property type="project" value="InterPro"/>
</dbReference>
<protein>
    <submittedName>
        <fullName evidence="9">Radical SAM domain protein</fullName>
    </submittedName>
</protein>
<dbReference type="SFLD" id="SFLDG01387">
    <property type="entry name" value="BtrN-like_SPASM_domain_contain"/>
    <property type="match status" value="1"/>
</dbReference>
<dbReference type="Proteomes" id="UP000033423">
    <property type="component" value="Unassembled WGS sequence"/>
</dbReference>
<dbReference type="Gene3D" id="3.20.20.70">
    <property type="entry name" value="Aldolase class I"/>
    <property type="match status" value="1"/>
</dbReference>
<dbReference type="AlphaFoldDB" id="A0A0F3GJD8"/>
<dbReference type="PANTHER" id="PTHR11228:SF7">
    <property type="entry name" value="PQQA PEPTIDE CYCLASE"/>
    <property type="match status" value="1"/>
</dbReference>
<dbReference type="CDD" id="cd21109">
    <property type="entry name" value="SPASM"/>
    <property type="match status" value="1"/>
</dbReference>
<evidence type="ECO:0000256" key="5">
    <source>
        <dbReference type="ARBA" id="ARBA00023004"/>
    </source>
</evidence>
<evidence type="ECO:0000256" key="6">
    <source>
        <dbReference type="ARBA" id="ARBA00023014"/>
    </source>
</evidence>
<organism evidence="9 10">
    <name type="scientific">Candidatus Magnetobacterium bavaricum</name>
    <dbReference type="NCBI Taxonomy" id="29290"/>
    <lineage>
        <taxon>Bacteria</taxon>
        <taxon>Pseudomonadati</taxon>
        <taxon>Nitrospirota</taxon>
        <taxon>Thermodesulfovibrionia</taxon>
        <taxon>Thermodesulfovibrionales</taxon>
        <taxon>Candidatus Magnetobacteriaceae</taxon>
        <taxon>Candidatus Magnetobacterium</taxon>
    </lineage>
</organism>
<feature type="domain" description="Radical SAM core" evidence="7">
    <location>
        <begin position="61"/>
        <end position="197"/>
    </location>
</feature>
<evidence type="ECO:0000259" key="8">
    <source>
        <dbReference type="Pfam" id="PF13186"/>
    </source>
</evidence>
<evidence type="ECO:0000259" key="7">
    <source>
        <dbReference type="Pfam" id="PF04055"/>
    </source>
</evidence>
<dbReference type="GO" id="GO:0046872">
    <property type="term" value="F:metal ion binding"/>
    <property type="evidence" value="ECO:0007669"/>
    <property type="project" value="UniProtKB-KW"/>
</dbReference>
<name>A0A0F3GJD8_9BACT</name>
<dbReference type="SFLD" id="SFLDG01067">
    <property type="entry name" value="SPASM/twitch_domain_containing"/>
    <property type="match status" value="1"/>
</dbReference>
<feature type="domain" description="4Fe4S-binding SPASM" evidence="8">
    <location>
        <begin position="258"/>
        <end position="326"/>
    </location>
</feature>
<dbReference type="PANTHER" id="PTHR11228">
    <property type="entry name" value="RADICAL SAM DOMAIN PROTEIN"/>
    <property type="match status" value="1"/>
</dbReference>
<dbReference type="Pfam" id="PF04055">
    <property type="entry name" value="Radical_SAM"/>
    <property type="match status" value="1"/>
</dbReference>
<proteinExistence type="predicted"/>
<evidence type="ECO:0000256" key="3">
    <source>
        <dbReference type="ARBA" id="ARBA00022691"/>
    </source>
</evidence>
<dbReference type="SFLD" id="SFLDS00029">
    <property type="entry name" value="Radical_SAM"/>
    <property type="match status" value="1"/>
</dbReference>
<dbReference type="InterPro" id="IPR034391">
    <property type="entry name" value="AdoMet-like_SPASM_containing"/>
</dbReference>
<evidence type="ECO:0000256" key="2">
    <source>
        <dbReference type="ARBA" id="ARBA00022485"/>
    </source>
</evidence>
<keyword evidence="6" id="KW-0411">Iron-sulfur</keyword>
<comment type="cofactor">
    <cofactor evidence="1">
        <name>[4Fe-4S] cluster</name>
        <dbReference type="ChEBI" id="CHEBI:49883"/>
    </cofactor>
</comment>